<dbReference type="EMBL" id="JASXSZ010000001">
    <property type="protein sequence ID" value="MDL9978821.1"/>
    <property type="molecule type" value="Genomic_DNA"/>
</dbReference>
<evidence type="ECO:0000313" key="2">
    <source>
        <dbReference type="EMBL" id="MDL9978821.1"/>
    </source>
</evidence>
<protein>
    <recommendedName>
        <fullName evidence="4">DUF222 domain-containing protein</fullName>
    </recommendedName>
</protein>
<reference evidence="2 3" key="1">
    <citation type="submission" date="2023-06" db="EMBL/GenBank/DDBJ databases">
        <title>Microbacterium sp. nov., isolated from a waste landfill.</title>
        <authorList>
            <person name="Wen W."/>
        </authorList>
    </citation>
    <scope>NUCLEOTIDE SEQUENCE [LARGE SCALE GENOMIC DNA]</scope>
    <source>
        <strain evidence="2 3">ASV49</strain>
    </source>
</reference>
<evidence type="ECO:0008006" key="4">
    <source>
        <dbReference type="Google" id="ProtNLM"/>
    </source>
</evidence>
<comment type="caution">
    <text evidence="2">The sequence shown here is derived from an EMBL/GenBank/DDBJ whole genome shotgun (WGS) entry which is preliminary data.</text>
</comment>
<evidence type="ECO:0000256" key="1">
    <source>
        <dbReference type="SAM" id="MobiDB-lite"/>
    </source>
</evidence>
<name>A0ABT7MWJ4_9MICO</name>
<feature type="region of interest" description="Disordered" evidence="1">
    <location>
        <begin position="1"/>
        <end position="23"/>
    </location>
</feature>
<sequence>MPQPEASEPQGTSRAERPVVPNASAGAAGDLTAALRRAFTTCGELAQALAGLAAASIPAAAPLRQDEDATRTAEGRLAFASYVQQRAAAAATYLDELHRSALRTAPGEVSLDLVLLPPLLRGAIENAGALTWLLAPDSRQQRLERFARVLRADVGRFAADHERLAQAQDAGIPPALYDQLAARLAEHGETALAHIDTAAHAAGVTTRAVRRPLDPGLPVAEAYGEGSLPHVAWTALGDLTHFGFTLAKNDAELHVETDTRQSSLVVYALVAVMNARDAVQHLSAATGARHPPV</sequence>
<dbReference type="RefSeq" id="WP_286287564.1">
    <property type="nucleotide sequence ID" value="NZ_JASXSZ010000001.1"/>
</dbReference>
<dbReference type="Proteomes" id="UP001235064">
    <property type="component" value="Unassembled WGS sequence"/>
</dbReference>
<keyword evidence="3" id="KW-1185">Reference proteome</keyword>
<accession>A0ABT7MWJ4</accession>
<evidence type="ECO:0000313" key="3">
    <source>
        <dbReference type="Proteomes" id="UP001235064"/>
    </source>
</evidence>
<proteinExistence type="predicted"/>
<organism evidence="2 3">
    <name type="scientific">Microbacterium candidum</name>
    <dbReference type="NCBI Taxonomy" id="3041922"/>
    <lineage>
        <taxon>Bacteria</taxon>
        <taxon>Bacillati</taxon>
        <taxon>Actinomycetota</taxon>
        <taxon>Actinomycetes</taxon>
        <taxon>Micrococcales</taxon>
        <taxon>Microbacteriaceae</taxon>
        <taxon>Microbacterium</taxon>
    </lineage>
</organism>
<gene>
    <name evidence="2" type="ORF">QSV35_05725</name>
</gene>